<dbReference type="SUPFAM" id="SSF142913">
    <property type="entry name" value="YktB/PF0168-like"/>
    <property type="match status" value="1"/>
</dbReference>
<reference evidence="3" key="1">
    <citation type="submission" date="2016-10" db="EMBL/GenBank/DDBJ databases">
        <authorList>
            <person name="Varghese N."/>
            <person name="Submissions S."/>
        </authorList>
    </citation>
    <scope>NUCLEOTIDE SEQUENCE [LARGE SCALE GENOMIC DNA]</scope>
    <source>
        <strain evidence="3">SP</strain>
    </source>
</reference>
<dbReference type="Proteomes" id="UP000198935">
    <property type="component" value="Unassembled WGS sequence"/>
</dbReference>
<dbReference type="HAMAP" id="MF_01851">
    <property type="entry name" value="UPF0637"/>
    <property type="match status" value="1"/>
</dbReference>
<sequence>MSFNGFCKDDFRVFAIEGLDARMDEIKNRVQPKLHTLGEEFSRYLAEKTGQEMYYHVAKHARRTVNPPKDTWVAFANNKRGYKMLPHFQIGLFRTHVFVWFAVIYESPVKEKIGEAFAEQLQEIKLHIPSSYQWSVDHTKPDTVDHGHLSDETLREMFHRLAKVKKAELLCGMNLPSEDPAVKDGRLLTEKIKEAFNILLPLYHISMRVYENEA</sequence>
<evidence type="ECO:0000313" key="2">
    <source>
        <dbReference type="EMBL" id="SDY78011.1"/>
    </source>
</evidence>
<proteinExistence type="inferred from homology"/>
<dbReference type="AlphaFoldDB" id="A0A1H3MMS7"/>
<dbReference type="Pfam" id="PF06335">
    <property type="entry name" value="DUF1054"/>
    <property type="match status" value="1"/>
</dbReference>
<dbReference type="STRING" id="1503961.SAMN05421736_103284"/>
<dbReference type="OrthoDB" id="9812818at2"/>
<keyword evidence="3" id="KW-1185">Reference proteome</keyword>
<accession>A0A1H3MMS7</accession>
<organism evidence="2 3">
    <name type="scientific">Evansella caseinilytica</name>
    <dbReference type="NCBI Taxonomy" id="1503961"/>
    <lineage>
        <taxon>Bacteria</taxon>
        <taxon>Bacillati</taxon>
        <taxon>Bacillota</taxon>
        <taxon>Bacilli</taxon>
        <taxon>Bacillales</taxon>
        <taxon>Bacillaceae</taxon>
        <taxon>Evansella</taxon>
    </lineage>
</organism>
<dbReference type="EMBL" id="FNPI01000003">
    <property type="protein sequence ID" value="SDY78011.1"/>
    <property type="molecule type" value="Genomic_DNA"/>
</dbReference>
<evidence type="ECO:0000313" key="3">
    <source>
        <dbReference type="Proteomes" id="UP000198935"/>
    </source>
</evidence>
<protein>
    <recommendedName>
        <fullName evidence="1">UPF0637 protein SAMN05421736_103284</fullName>
    </recommendedName>
</protein>
<dbReference type="Gene3D" id="3.30.930.20">
    <property type="entry name" value="Protein of unknown function DUF1054"/>
    <property type="match status" value="1"/>
</dbReference>
<dbReference type="InterPro" id="IPR009403">
    <property type="entry name" value="UPF0637"/>
</dbReference>
<gene>
    <name evidence="2" type="ORF">SAMN05421736_103284</name>
</gene>
<evidence type="ECO:0000256" key="1">
    <source>
        <dbReference type="HAMAP-Rule" id="MF_01851"/>
    </source>
</evidence>
<dbReference type="PIRSF" id="PIRSF021332">
    <property type="entry name" value="DUF1054"/>
    <property type="match status" value="1"/>
</dbReference>
<comment type="similarity">
    <text evidence="1">Belongs to the UPF0637 family.</text>
</comment>
<dbReference type="InterPro" id="IPR053707">
    <property type="entry name" value="UPF0637_domain_sf"/>
</dbReference>
<name>A0A1H3MMS7_9BACI</name>